<accession>A0A8X6RHZ2</accession>
<dbReference type="EMBL" id="BMAU01021076">
    <property type="protein sequence ID" value="GFX89772.1"/>
    <property type="molecule type" value="Genomic_DNA"/>
</dbReference>
<dbReference type="Proteomes" id="UP000887159">
    <property type="component" value="Unassembled WGS sequence"/>
</dbReference>
<sequence>MGMPSVRVAELYPALGLFKVSGWQIFVLRQWYVQWPGGKILSFIRVVSSVRCPGGRNLSCVRGMSSGLEENSVLLQGYVQWPGGRTLSCVRGMSSVRMAELFPPSGICLVALSQNSVPLHGVSVFFVAELYPALGVSPVSGWKREGYRNRETARFFNVDELNIRLWRKNKTNFENCYRRYSADRRGKPHWPELEEEINKKDFKRRTLGN</sequence>
<evidence type="ECO:0000313" key="2">
    <source>
        <dbReference type="Proteomes" id="UP000887159"/>
    </source>
</evidence>
<evidence type="ECO:0000313" key="1">
    <source>
        <dbReference type="EMBL" id="GFX89772.1"/>
    </source>
</evidence>
<dbReference type="AlphaFoldDB" id="A0A8X6RHZ2"/>
<organism evidence="1 2">
    <name type="scientific">Trichonephila clavipes</name>
    <name type="common">Golden silk orbweaver</name>
    <name type="synonym">Nephila clavipes</name>
    <dbReference type="NCBI Taxonomy" id="2585209"/>
    <lineage>
        <taxon>Eukaryota</taxon>
        <taxon>Metazoa</taxon>
        <taxon>Ecdysozoa</taxon>
        <taxon>Arthropoda</taxon>
        <taxon>Chelicerata</taxon>
        <taxon>Arachnida</taxon>
        <taxon>Araneae</taxon>
        <taxon>Araneomorphae</taxon>
        <taxon>Entelegynae</taxon>
        <taxon>Araneoidea</taxon>
        <taxon>Nephilidae</taxon>
        <taxon>Trichonephila</taxon>
    </lineage>
</organism>
<keyword evidence="2" id="KW-1185">Reference proteome</keyword>
<comment type="caution">
    <text evidence="1">The sequence shown here is derived from an EMBL/GenBank/DDBJ whole genome shotgun (WGS) entry which is preliminary data.</text>
</comment>
<protein>
    <submittedName>
        <fullName evidence="1">Uncharacterized protein</fullName>
    </submittedName>
</protein>
<proteinExistence type="predicted"/>
<gene>
    <name evidence="1" type="primary">NCL1_19757</name>
    <name evidence="1" type="ORF">TNCV_3712041</name>
</gene>
<name>A0A8X6RHZ2_TRICX</name>
<reference evidence="1" key="1">
    <citation type="submission" date="2020-08" db="EMBL/GenBank/DDBJ databases">
        <title>Multicomponent nature underlies the extraordinary mechanical properties of spider dragline silk.</title>
        <authorList>
            <person name="Kono N."/>
            <person name="Nakamura H."/>
            <person name="Mori M."/>
            <person name="Yoshida Y."/>
            <person name="Ohtoshi R."/>
            <person name="Malay A.D."/>
            <person name="Moran D.A.P."/>
            <person name="Tomita M."/>
            <person name="Numata K."/>
            <person name="Arakawa K."/>
        </authorList>
    </citation>
    <scope>NUCLEOTIDE SEQUENCE</scope>
</reference>